<gene>
    <name evidence="2" type="ORF">HNR09_000063</name>
</gene>
<keyword evidence="3" id="KW-1185">Reference proteome</keyword>
<organism evidence="2 3">
    <name type="scientific">Nesterenkonia xinjiangensis</name>
    <dbReference type="NCBI Taxonomy" id="225327"/>
    <lineage>
        <taxon>Bacteria</taxon>
        <taxon>Bacillati</taxon>
        <taxon>Actinomycetota</taxon>
        <taxon>Actinomycetes</taxon>
        <taxon>Micrococcales</taxon>
        <taxon>Micrococcaceae</taxon>
        <taxon>Nesterenkonia</taxon>
    </lineage>
</organism>
<reference evidence="2 3" key="1">
    <citation type="submission" date="2020-07" db="EMBL/GenBank/DDBJ databases">
        <title>Sequencing the genomes of 1000 actinobacteria strains.</title>
        <authorList>
            <person name="Klenk H.-P."/>
        </authorList>
    </citation>
    <scope>NUCLEOTIDE SEQUENCE [LARGE SCALE GENOMIC DNA]</scope>
    <source>
        <strain evidence="2 3">DSM 15475</strain>
    </source>
</reference>
<dbReference type="AlphaFoldDB" id="A0A7Z0GIJ5"/>
<evidence type="ECO:0000313" key="2">
    <source>
        <dbReference type="EMBL" id="NYJ76652.1"/>
    </source>
</evidence>
<dbReference type="Gene3D" id="1.25.40.10">
    <property type="entry name" value="Tetratricopeptide repeat domain"/>
    <property type="match status" value="1"/>
</dbReference>
<dbReference type="SUPFAM" id="SSF52833">
    <property type="entry name" value="Thioredoxin-like"/>
    <property type="match status" value="1"/>
</dbReference>
<dbReference type="RefSeq" id="WP_179540238.1">
    <property type="nucleotide sequence ID" value="NZ_BAAALL010000003.1"/>
</dbReference>
<feature type="region of interest" description="Disordered" evidence="1">
    <location>
        <begin position="1"/>
        <end position="47"/>
    </location>
</feature>
<dbReference type="Pfam" id="PF14561">
    <property type="entry name" value="TPR_20"/>
    <property type="match status" value="1"/>
</dbReference>
<protein>
    <submittedName>
        <fullName evidence="2">Putative thioredoxin</fullName>
    </submittedName>
</protein>
<dbReference type="InterPro" id="IPR011990">
    <property type="entry name" value="TPR-like_helical_dom_sf"/>
</dbReference>
<dbReference type="SUPFAM" id="SSF48452">
    <property type="entry name" value="TPR-like"/>
    <property type="match status" value="1"/>
</dbReference>
<proteinExistence type="predicted"/>
<dbReference type="EMBL" id="JACCFY010000001">
    <property type="protein sequence ID" value="NYJ76652.1"/>
    <property type="molecule type" value="Genomic_DNA"/>
</dbReference>
<comment type="caution">
    <text evidence="2">The sequence shown here is derived from an EMBL/GenBank/DDBJ whole genome shotgun (WGS) entry which is preliminary data.</text>
</comment>
<accession>A0A7Z0GIJ5</accession>
<feature type="region of interest" description="Disordered" evidence="1">
    <location>
        <begin position="163"/>
        <end position="182"/>
    </location>
</feature>
<evidence type="ECO:0000256" key="1">
    <source>
        <dbReference type="SAM" id="MobiDB-lite"/>
    </source>
</evidence>
<name>A0A7Z0GIJ5_9MICC</name>
<dbReference type="Pfam" id="PF14559">
    <property type="entry name" value="TPR_19"/>
    <property type="match status" value="1"/>
</dbReference>
<sequence>MTQSGPESETGATASVNARGAVDLSQLGGAGGPDPQPGQPGGEHAAGADSWVVPIRPEQLQQIVQLSAQAPVIVLIHGEDEASTTMRSTLADHVDAQQGRVLLAEVDASISPELAQAQGADQIPVATAFVGGRPVGEFDSSVPADQLGQVVTEMVQLATQNGMTQKLPPQSRRARAADEEPELPPLHQKAHDCLEIGDLDGAIDAYEQALRENPGDTDASIGLAQVRLMRRTQDVDLHQARSAAAQSPDDVGAQITVADLDVLGGHVEDAFARLITFIRGHFGEERERARAHLVELYSIVGDTDPRVNTSRQQLARALF</sequence>
<dbReference type="Proteomes" id="UP000535437">
    <property type="component" value="Unassembled WGS sequence"/>
</dbReference>
<dbReference type="InterPro" id="IPR036249">
    <property type="entry name" value="Thioredoxin-like_sf"/>
</dbReference>
<feature type="compositionally biased region" description="Polar residues" evidence="1">
    <location>
        <begin position="1"/>
        <end position="16"/>
    </location>
</feature>
<evidence type="ECO:0000313" key="3">
    <source>
        <dbReference type="Proteomes" id="UP000535437"/>
    </source>
</evidence>